<dbReference type="CDD" id="cd02947">
    <property type="entry name" value="TRX_family"/>
    <property type="match status" value="1"/>
</dbReference>
<dbReference type="GO" id="GO:0015035">
    <property type="term" value="F:protein-disulfide reductase activity"/>
    <property type="evidence" value="ECO:0007669"/>
    <property type="project" value="TreeGrafter"/>
</dbReference>
<dbReference type="AlphaFoldDB" id="A0A2W5MW88"/>
<evidence type="ECO:0000256" key="5">
    <source>
        <dbReference type="SAM" id="SignalP"/>
    </source>
</evidence>
<feature type="domain" description="Thioredoxin" evidence="6">
    <location>
        <begin position="7"/>
        <end position="129"/>
    </location>
</feature>
<dbReference type="Gene3D" id="3.40.30.10">
    <property type="entry name" value="Glutaredoxin"/>
    <property type="match status" value="1"/>
</dbReference>
<comment type="caution">
    <text evidence="7">The sequence shown here is derived from an EMBL/GenBank/DDBJ whole genome shotgun (WGS) entry which is preliminary data.</text>
</comment>
<evidence type="ECO:0000313" key="7">
    <source>
        <dbReference type="EMBL" id="PZQ45482.1"/>
    </source>
</evidence>
<feature type="signal peptide" evidence="5">
    <location>
        <begin position="1"/>
        <end position="22"/>
    </location>
</feature>
<evidence type="ECO:0000256" key="3">
    <source>
        <dbReference type="ARBA" id="ARBA00023157"/>
    </source>
</evidence>
<dbReference type="Proteomes" id="UP000249185">
    <property type="component" value="Unassembled WGS sequence"/>
</dbReference>
<keyword evidence="4" id="KW-0676">Redox-active center</keyword>
<evidence type="ECO:0000313" key="8">
    <source>
        <dbReference type="Proteomes" id="UP000249185"/>
    </source>
</evidence>
<keyword evidence="1" id="KW-0813">Transport</keyword>
<keyword evidence="3" id="KW-1015">Disulfide bond</keyword>
<evidence type="ECO:0000256" key="1">
    <source>
        <dbReference type="ARBA" id="ARBA00022448"/>
    </source>
</evidence>
<organism evidence="7 8">
    <name type="scientific">Rhodovulum sulfidophilum</name>
    <name type="common">Rhodobacter sulfidophilus</name>
    <dbReference type="NCBI Taxonomy" id="35806"/>
    <lineage>
        <taxon>Bacteria</taxon>
        <taxon>Pseudomonadati</taxon>
        <taxon>Pseudomonadota</taxon>
        <taxon>Alphaproteobacteria</taxon>
        <taxon>Rhodobacterales</taxon>
        <taxon>Paracoccaceae</taxon>
        <taxon>Rhodovulum</taxon>
    </lineage>
</organism>
<dbReference type="PROSITE" id="PS00194">
    <property type="entry name" value="THIOREDOXIN_1"/>
    <property type="match status" value="1"/>
</dbReference>
<evidence type="ECO:0000259" key="6">
    <source>
        <dbReference type="PROSITE" id="PS51352"/>
    </source>
</evidence>
<dbReference type="PROSITE" id="PS51352">
    <property type="entry name" value="THIOREDOXIN_2"/>
    <property type="match status" value="1"/>
</dbReference>
<dbReference type="InterPro" id="IPR017937">
    <property type="entry name" value="Thioredoxin_CS"/>
</dbReference>
<dbReference type="Pfam" id="PF00085">
    <property type="entry name" value="Thioredoxin"/>
    <property type="match status" value="1"/>
</dbReference>
<dbReference type="PANTHER" id="PTHR45663">
    <property type="entry name" value="GEO12009P1"/>
    <property type="match status" value="1"/>
</dbReference>
<dbReference type="SUPFAM" id="SSF52833">
    <property type="entry name" value="Thioredoxin-like"/>
    <property type="match status" value="1"/>
</dbReference>
<keyword evidence="5" id="KW-0732">Signal</keyword>
<dbReference type="EMBL" id="QFPW01000054">
    <property type="protein sequence ID" value="PZQ45482.1"/>
    <property type="molecule type" value="Genomic_DNA"/>
</dbReference>
<dbReference type="InterPro" id="IPR036249">
    <property type="entry name" value="Thioredoxin-like_sf"/>
</dbReference>
<name>A0A2W5MW88_RHOSU</name>
<accession>A0A2W5MW88</accession>
<keyword evidence="2" id="KW-0249">Electron transport</keyword>
<proteinExistence type="predicted"/>
<dbReference type="GO" id="GO:0005737">
    <property type="term" value="C:cytoplasm"/>
    <property type="evidence" value="ECO:0007669"/>
    <property type="project" value="TreeGrafter"/>
</dbReference>
<dbReference type="InterPro" id="IPR006311">
    <property type="entry name" value="TAT_signal"/>
</dbReference>
<gene>
    <name evidence="7" type="ORF">DI556_22630</name>
</gene>
<evidence type="ECO:0000256" key="2">
    <source>
        <dbReference type="ARBA" id="ARBA00022982"/>
    </source>
</evidence>
<feature type="chain" id="PRO_5015876063" evidence="5">
    <location>
        <begin position="23"/>
        <end position="129"/>
    </location>
</feature>
<dbReference type="InterPro" id="IPR013766">
    <property type="entry name" value="Thioredoxin_domain"/>
</dbReference>
<dbReference type="PROSITE" id="PS51318">
    <property type="entry name" value="TAT"/>
    <property type="match status" value="1"/>
</dbReference>
<evidence type="ECO:0000256" key="4">
    <source>
        <dbReference type="ARBA" id="ARBA00023284"/>
    </source>
</evidence>
<protein>
    <submittedName>
        <fullName evidence="7">Thiol reductase thioredoxin</fullName>
    </submittedName>
</protein>
<reference evidence="7 8" key="1">
    <citation type="submission" date="2017-08" db="EMBL/GenBank/DDBJ databases">
        <title>Infants hospitalized years apart are colonized by the same room-sourced microbial strains.</title>
        <authorList>
            <person name="Brooks B."/>
            <person name="Olm M.R."/>
            <person name="Firek B.A."/>
            <person name="Baker R."/>
            <person name="Thomas B.C."/>
            <person name="Morowitz M.J."/>
            <person name="Banfield J.F."/>
        </authorList>
    </citation>
    <scope>NUCLEOTIDE SEQUENCE [LARGE SCALE GENOMIC DNA]</scope>
    <source>
        <strain evidence="7">S2_005_002_R2_34</strain>
    </source>
</reference>
<dbReference type="PANTHER" id="PTHR45663:SF11">
    <property type="entry name" value="GEO12009P1"/>
    <property type="match status" value="1"/>
</dbReference>
<sequence>MITRRALLAVAALLTLSLPATSAESIAFDAAAFEAAQAEGRPILVHVTAPWCGTCRAQKRVLPELLAAPEFADLVWLNVDFDEGGDTLRAFDVRHQSTMILFRGEEEVARSVGETQPDALREVLGAVLR</sequence>